<name>A0A7C3QSS1_9BACT</name>
<dbReference type="PANTHER" id="PTHR46382:SF1">
    <property type="entry name" value="PHOSPHATIDATE CYTIDYLYLTRANSFERASE"/>
    <property type="match status" value="1"/>
</dbReference>
<dbReference type="AlphaFoldDB" id="A0A7C3QSS1"/>
<dbReference type="UniPathway" id="UPA00557">
    <property type="reaction ID" value="UER00614"/>
</dbReference>
<keyword evidence="12 18" id="KW-0548">Nucleotidyltransferase</keyword>
<evidence type="ECO:0000256" key="15">
    <source>
        <dbReference type="ARBA" id="ARBA00023136"/>
    </source>
</evidence>
<evidence type="ECO:0000256" key="6">
    <source>
        <dbReference type="ARBA" id="ARBA00012487"/>
    </source>
</evidence>
<dbReference type="EMBL" id="DTMM01000182">
    <property type="protein sequence ID" value="HFT93990.1"/>
    <property type="molecule type" value="Genomic_DNA"/>
</dbReference>
<keyword evidence="11 18" id="KW-0812">Transmembrane</keyword>
<keyword evidence="13 19" id="KW-1133">Transmembrane helix</keyword>
<comment type="pathway">
    <text evidence="4">Lipid metabolism.</text>
</comment>
<evidence type="ECO:0000256" key="12">
    <source>
        <dbReference type="ARBA" id="ARBA00022695"/>
    </source>
</evidence>
<protein>
    <recommendedName>
        <fullName evidence="7 18">Phosphatidate cytidylyltransferase</fullName>
        <ecNumber evidence="6 18">2.7.7.41</ecNumber>
    </recommendedName>
</protein>
<proteinExistence type="inferred from homology"/>
<evidence type="ECO:0000256" key="1">
    <source>
        <dbReference type="ARBA" id="ARBA00001698"/>
    </source>
</evidence>
<evidence type="ECO:0000256" key="14">
    <source>
        <dbReference type="ARBA" id="ARBA00023098"/>
    </source>
</evidence>
<evidence type="ECO:0000256" key="4">
    <source>
        <dbReference type="ARBA" id="ARBA00005189"/>
    </source>
</evidence>
<keyword evidence="8" id="KW-1003">Cell membrane</keyword>
<evidence type="ECO:0000256" key="8">
    <source>
        <dbReference type="ARBA" id="ARBA00022475"/>
    </source>
</evidence>
<reference evidence="20" key="1">
    <citation type="journal article" date="2020" name="mSystems">
        <title>Genome- and Community-Level Interaction Insights into Carbon Utilization and Element Cycling Functions of Hydrothermarchaeota in Hydrothermal Sediment.</title>
        <authorList>
            <person name="Zhou Z."/>
            <person name="Liu Y."/>
            <person name="Xu W."/>
            <person name="Pan J."/>
            <person name="Luo Z.H."/>
            <person name="Li M."/>
        </authorList>
    </citation>
    <scope>NUCLEOTIDE SEQUENCE [LARGE SCALE GENOMIC DNA]</scope>
    <source>
        <strain evidence="20">SpSt-902</strain>
    </source>
</reference>
<comment type="pathway">
    <text evidence="3 18">Phospholipid metabolism; CDP-diacylglycerol biosynthesis; CDP-diacylglycerol from sn-glycerol 3-phosphate: step 3/3.</text>
</comment>
<comment type="similarity">
    <text evidence="5 18">Belongs to the CDS family.</text>
</comment>
<gene>
    <name evidence="20" type="ORF">ENX03_08695</name>
</gene>
<keyword evidence="14" id="KW-0443">Lipid metabolism</keyword>
<keyword evidence="9" id="KW-0444">Lipid biosynthesis</keyword>
<comment type="caution">
    <text evidence="20">The sequence shown here is derived from an EMBL/GenBank/DDBJ whole genome shotgun (WGS) entry which is preliminary data.</text>
</comment>
<accession>A0A7C3QSS1</accession>
<comment type="catalytic activity">
    <reaction evidence="1 18">
        <text>a 1,2-diacyl-sn-glycero-3-phosphate + CTP + H(+) = a CDP-1,2-diacyl-sn-glycerol + diphosphate</text>
        <dbReference type="Rhea" id="RHEA:16229"/>
        <dbReference type="ChEBI" id="CHEBI:15378"/>
        <dbReference type="ChEBI" id="CHEBI:33019"/>
        <dbReference type="ChEBI" id="CHEBI:37563"/>
        <dbReference type="ChEBI" id="CHEBI:58332"/>
        <dbReference type="ChEBI" id="CHEBI:58608"/>
        <dbReference type="EC" id="2.7.7.41"/>
    </reaction>
</comment>
<organism evidence="20">
    <name type="scientific">Leptospirillum ferriphilum</name>
    <dbReference type="NCBI Taxonomy" id="178606"/>
    <lineage>
        <taxon>Bacteria</taxon>
        <taxon>Pseudomonadati</taxon>
        <taxon>Nitrospirota</taxon>
        <taxon>Nitrospiria</taxon>
        <taxon>Nitrospirales</taxon>
        <taxon>Nitrospiraceae</taxon>
        <taxon>Leptospirillum</taxon>
    </lineage>
</organism>
<dbReference type="PROSITE" id="PS01315">
    <property type="entry name" value="CDS"/>
    <property type="match status" value="1"/>
</dbReference>
<feature type="transmembrane region" description="Helical" evidence="19">
    <location>
        <begin position="199"/>
        <end position="220"/>
    </location>
</feature>
<dbReference type="GO" id="GO:0004605">
    <property type="term" value="F:phosphatidate cytidylyltransferase activity"/>
    <property type="evidence" value="ECO:0007669"/>
    <property type="project" value="UniProtKB-EC"/>
</dbReference>
<dbReference type="GO" id="GO:0005886">
    <property type="term" value="C:plasma membrane"/>
    <property type="evidence" value="ECO:0007669"/>
    <property type="project" value="UniProtKB-SubCell"/>
</dbReference>
<evidence type="ECO:0000256" key="5">
    <source>
        <dbReference type="ARBA" id="ARBA00010185"/>
    </source>
</evidence>
<dbReference type="GO" id="GO:0016024">
    <property type="term" value="P:CDP-diacylglycerol biosynthetic process"/>
    <property type="evidence" value="ECO:0007669"/>
    <property type="project" value="UniProtKB-UniPathway"/>
</dbReference>
<evidence type="ECO:0000256" key="2">
    <source>
        <dbReference type="ARBA" id="ARBA00004651"/>
    </source>
</evidence>
<keyword evidence="16" id="KW-0594">Phospholipid biosynthesis</keyword>
<evidence type="ECO:0000256" key="9">
    <source>
        <dbReference type="ARBA" id="ARBA00022516"/>
    </source>
</evidence>
<feature type="transmembrane region" description="Helical" evidence="19">
    <location>
        <begin position="84"/>
        <end position="103"/>
    </location>
</feature>
<dbReference type="EC" id="2.7.7.41" evidence="6 18"/>
<feature type="transmembrane region" description="Helical" evidence="19">
    <location>
        <begin position="7"/>
        <end position="24"/>
    </location>
</feature>
<feature type="transmembrane region" description="Helical" evidence="19">
    <location>
        <begin position="115"/>
        <end position="136"/>
    </location>
</feature>
<keyword evidence="17" id="KW-1208">Phospholipid metabolism</keyword>
<evidence type="ECO:0000256" key="16">
    <source>
        <dbReference type="ARBA" id="ARBA00023209"/>
    </source>
</evidence>
<evidence type="ECO:0000256" key="18">
    <source>
        <dbReference type="RuleBase" id="RU003938"/>
    </source>
</evidence>
<evidence type="ECO:0000256" key="3">
    <source>
        <dbReference type="ARBA" id="ARBA00005119"/>
    </source>
</evidence>
<evidence type="ECO:0000256" key="13">
    <source>
        <dbReference type="ARBA" id="ARBA00022989"/>
    </source>
</evidence>
<evidence type="ECO:0000313" key="20">
    <source>
        <dbReference type="EMBL" id="HFT93990.1"/>
    </source>
</evidence>
<dbReference type="Pfam" id="PF01148">
    <property type="entry name" value="CTP_transf_1"/>
    <property type="match status" value="1"/>
</dbReference>
<keyword evidence="15 19" id="KW-0472">Membrane</keyword>
<feature type="transmembrane region" description="Helical" evidence="19">
    <location>
        <begin position="58"/>
        <end position="78"/>
    </location>
</feature>
<sequence>MTNLIQRTVTAVILIPLFLALVHWGGREGLLVPGLLVCFLAQRELYRMFPDVWRRFPSRAGLLAGALIVVGFGLMATGRMSPDSFLALLALLLTALFSVCVFSGDEKDMTGGFPLVLTGAVYVPLGVGVILLLRGLPGGEGLVFYLFGLTWIVDVMGFVVGKTIGRVKLSPLLSPNKTWEGAVAGVFGGLVWGVSTRGFLMPAIPLVDVIVISVAVSAWGQMGDLSESAFKRAAGVKDSGGIIPGHGGVLDRIDSLLFNSVALYAFLSIFEGYSSRVWL</sequence>
<evidence type="ECO:0000256" key="11">
    <source>
        <dbReference type="ARBA" id="ARBA00022692"/>
    </source>
</evidence>
<evidence type="ECO:0000256" key="7">
    <source>
        <dbReference type="ARBA" id="ARBA00019373"/>
    </source>
</evidence>
<evidence type="ECO:0000256" key="17">
    <source>
        <dbReference type="ARBA" id="ARBA00023264"/>
    </source>
</evidence>
<evidence type="ECO:0000256" key="19">
    <source>
        <dbReference type="SAM" id="Phobius"/>
    </source>
</evidence>
<evidence type="ECO:0000256" key="10">
    <source>
        <dbReference type="ARBA" id="ARBA00022679"/>
    </source>
</evidence>
<comment type="subcellular location">
    <subcellularLocation>
        <location evidence="2">Cell membrane</location>
        <topology evidence="2">Multi-pass membrane protein</topology>
    </subcellularLocation>
</comment>
<dbReference type="PANTHER" id="PTHR46382">
    <property type="entry name" value="PHOSPHATIDATE CYTIDYLYLTRANSFERASE"/>
    <property type="match status" value="1"/>
</dbReference>
<dbReference type="InterPro" id="IPR000374">
    <property type="entry name" value="PC_trans"/>
</dbReference>
<keyword evidence="10 18" id="KW-0808">Transferase</keyword>
<feature type="transmembrane region" description="Helical" evidence="19">
    <location>
        <begin position="142"/>
        <end position="161"/>
    </location>
</feature>